<accession>A0A7D5Z664</accession>
<name>A0A7D5Z664_9NEIS</name>
<protein>
    <submittedName>
        <fullName evidence="1">Uncharacterized protein</fullName>
    </submittedName>
</protein>
<reference evidence="1 2" key="1">
    <citation type="journal article" date="2016" name="Int. J. Syst. Evol. Microbiol.">
        <title>Chitinibacter fontanus sp. nov., isolated from a spring.</title>
        <authorList>
            <person name="Sheu S.Y."/>
            <person name="Li Y.S."/>
            <person name="Young C.C."/>
            <person name="Chen W.M."/>
        </authorList>
    </citation>
    <scope>NUCLEOTIDE SEQUENCE [LARGE SCALE GENOMIC DNA]</scope>
    <source>
        <strain evidence="1 2">STM-7</strain>
    </source>
</reference>
<sequence>MNIIPGIGIGKIKYGMYEHEVIDLLGKPDRVDESEYVEGMGNWYRELWYTPENLTFTFKKDDQNRLGTITVMGGEHTLFSKKIFGKKIRAVSKLIVQETNEIARYEDWSSEELPEHECLLHNGLGIMFWFDFKELTELQCSYLFKLDSETIIWPVSS</sequence>
<dbReference type="Proteomes" id="UP000510822">
    <property type="component" value="Chromosome"/>
</dbReference>
<organism evidence="1 2">
    <name type="scientific">Chitinibacter fontanus</name>
    <dbReference type="NCBI Taxonomy" id="1737446"/>
    <lineage>
        <taxon>Bacteria</taxon>
        <taxon>Pseudomonadati</taxon>
        <taxon>Pseudomonadota</taxon>
        <taxon>Betaproteobacteria</taxon>
        <taxon>Neisseriales</taxon>
        <taxon>Chitinibacteraceae</taxon>
        <taxon>Chitinibacter</taxon>
    </lineage>
</organism>
<proteinExistence type="predicted"/>
<evidence type="ECO:0000313" key="1">
    <source>
        <dbReference type="EMBL" id="QLI81603.1"/>
    </source>
</evidence>
<dbReference type="AlphaFoldDB" id="A0A7D5Z664"/>
<dbReference type="KEGG" id="cfon:HZU75_08695"/>
<evidence type="ECO:0000313" key="2">
    <source>
        <dbReference type="Proteomes" id="UP000510822"/>
    </source>
</evidence>
<gene>
    <name evidence="1" type="ORF">HZU75_08695</name>
</gene>
<keyword evidence="2" id="KW-1185">Reference proteome</keyword>
<dbReference type="RefSeq" id="WP_180305714.1">
    <property type="nucleotide sequence ID" value="NZ_CP058952.1"/>
</dbReference>
<dbReference type="EMBL" id="CP058952">
    <property type="protein sequence ID" value="QLI81603.1"/>
    <property type="molecule type" value="Genomic_DNA"/>
</dbReference>